<dbReference type="InterPro" id="IPR050065">
    <property type="entry name" value="GlmU-like"/>
</dbReference>
<dbReference type="EMBL" id="LCDB01000024">
    <property type="protein sequence ID" value="KKS43762.1"/>
    <property type="molecule type" value="Genomic_DNA"/>
</dbReference>
<evidence type="ECO:0000256" key="2">
    <source>
        <dbReference type="ARBA" id="ARBA00007947"/>
    </source>
</evidence>
<dbReference type="InterPro" id="IPR001451">
    <property type="entry name" value="Hexapep"/>
</dbReference>
<proteinExistence type="inferred from homology"/>
<reference evidence="5 6" key="1">
    <citation type="journal article" date="2015" name="Nature">
        <title>rRNA introns, odd ribosomes, and small enigmatic genomes across a large radiation of phyla.</title>
        <authorList>
            <person name="Brown C.T."/>
            <person name="Hug L.A."/>
            <person name="Thomas B.C."/>
            <person name="Sharon I."/>
            <person name="Castelle C.J."/>
            <person name="Singh A."/>
            <person name="Wilkins M.J."/>
            <person name="Williams K.H."/>
            <person name="Banfield J.F."/>
        </authorList>
    </citation>
    <scope>NUCLEOTIDE SEQUENCE [LARGE SCALE GENOMIC DNA]</scope>
</reference>
<dbReference type="Pfam" id="PF00132">
    <property type="entry name" value="Hexapep"/>
    <property type="match status" value="1"/>
</dbReference>
<dbReference type="GO" id="GO:0016746">
    <property type="term" value="F:acyltransferase activity"/>
    <property type="evidence" value="ECO:0007669"/>
    <property type="project" value="UniProtKB-KW"/>
</dbReference>
<dbReference type="Proteomes" id="UP000033986">
    <property type="component" value="Unassembled WGS sequence"/>
</dbReference>
<evidence type="ECO:0000256" key="3">
    <source>
        <dbReference type="ARBA" id="ARBA00022679"/>
    </source>
</evidence>
<keyword evidence="3" id="KW-0808">Transferase</keyword>
<sequence>MNFPPKLSTRMDLMERFIVKGGVIIHDPDTTWISPILSQIGKGTVIYPNTYLVANDTDSFIGRDCQIGPNAFLREWFIVENNVKIGFGAEVVRSKIGEGTKIPHFCHVGDAIIGRGCNIAAGVIFCNFDGATKNTTIVEDDVFIGSGTMLIPSAKRGLRLGKCCFIAALSRINRDVPPGVLVIMKNEEQYIKKGRRVVKENGKWKIISHAEYYADFMNGRQPPPDGV</sequence>
<comment type="similarity">
    <text evidence="2">In the N-terminal section; belongs to the N-acetylglucosamine-1-phosphate uridyltransferase family.</text>
</comment>
<evidence type="ECO:0000256" key="4">
    <source>
        <dbReference type="ARBA" id="ARBA00023315"/>
    </source>
</evidence>
<evidence type="ECO:0000313" key="6">
    <source>
        <dbReference type="Proteomes" id="UP000033986"/>
    </source>
</evidence>
<dbReference type="SUPFAM" id="SSF51161">
    <property type="entry name" value="Trimeric LpxA-like enzymes"/>
    <property type="match status" value="1"/>
</dbReference>
<keyword evidence="4" id="KW-0012">Acyltransferase</keyword>
<gene>
    <name evidence="5" type="ORF">UV07_C0024G0011</name>
</gene>
<dbReference type="PANTHER" id="PTHR43584">
    <property type="entry name" value="NUCLEOTIDYL TRANSFERASE"/>
    <property type="match status" value="1"/>
</dbReference>
<comment type="similarity">
    <text evidence="1">In the C-terminal section; belongs to the transferase hexapeptide repeat family.</text>
</comment>
<dbReference type="InterPro" id="IPR011004">
    <property type="entry name" value="Trimer_LpxA-like_sf"/>
</dbReference>
<organism evidence="5 6">
    <name type="scientific">Candidatus Azambacteria bacterium GW2011_GWB1_42_17</name>
    <dbReference type="NCBI Taxonomy" id="1618615"/>
    <lineage>
        <taxon>Bacteria</taxon>
        <taxon>Candidatus Azamiibacteriota</taxon>
    </lineage>
</organism>
<protein>
    <submittedName>
        <fullName evidence="5">Bifunctional protein GlmU</fullName>
    </submittedName>
</protein>
<evidence type="ECO:0000256" key="1">
    <source>
        <dbReference type="ARBA" id="ARBA00007707"/>
    </source>
</evidence>
<dbReference type="GO" id="GO:0016779">
    <property type="term" value="F:nucleotidyltransferase activity"/>
    <property type="evidence" value="ECO:0007669"/>
    <property type="project" value="UniProtKB-ARBA"/>
</dbReference>
<evidence type="ECO:0000313" key="5">
    <source>
        <dbReference type="EMBL" id="KKS43762.1"/>
    </source>
</evidence>
<accession>A0A0G0Z4X3</accession>
<dbReference type="Gene3D" id="2.160.10.10">
    <property type="entry name" value="Hexapeptide repeat proteins"/>
    <property type="match status" value="1"/>
</dbReference>
<dbReference type="PANTHER" id="PTHR43584:SF8">
    <property type="entry name" value="N-ACETYLMURAMATE ALPHA-1-PHOSPHATE URIDYLYLTRANSFERASE"/>
    <property type="match status" value="1"/>
</dbReference>
<name>A0A0G0Z4X3_9BACT</name>
<dbReference type="AlphaFoldDB" id="A0A0G0Z4X3"/>
<comment type="caution">
    <text evidence="5">The sequence shown here is derived from an EMBL/GenBank/DDBJ whole genome shotgun (WGS) entry which is preliminary data.</text>
</comment>